<dbReference type="AlphaFoldDB" id="A0A511Z228"/>
<gene>
    <name evidence="15" type="primary">pknB</name>
    <name evidence="15" type="ORF">AFE02nite_32360</name>
</gene>
<feature type="transmembrane region" description="Helical" evidence="12">
    <location>
        <begin position="370"/>
        <end position="390"/>
    </location>
</feature>
<evidence type="ECO:0000256" key="3">
    <source>
        <dbReference type="ARBA" id="ARBA00022679"/>
    </source>
</evidence>
<dbReference type="PROSITE" id="PS00107">
    <property type="entry name" value="PROTEIN_KINASE_ATP"/>
    <property type="match status" value="1"/>
</dbReference>
<keyword evidence="5 10" id="KW-0547">Nucleotide-binding</keyword>
<evidence type="ECO:0000256" key="11">
    <source>
        <dbReference type="SAM" id="MobiDB-lite"/>
    </source>
</evidence>
<dbReference type="Proteomes" id="UP000321484">
    <property type="component" value="Unassembled WGS sequence"/>
</dbReference>
<keyword evidence="2 15" id="KW-0723">Serine/threonine-protein kinase</keyword>
<feature type="domain" description="Protein kinase" evidence="13">
    <location>
        <begin position="13"/>
        <end position="284"/>
    </location>
</feature>
<dbReference type="SUPFAM" id="SSF56112">
    <property type="entry name" value="Protein kinase-like (PK-like)"/>
    <property type="match status" value="1"/>
</dbReference>
<dbReference type="Gene3D" id="3.30.10.20">
    <property type="match status" value="4"/>
</dbReference>
<keyword evidence="6 15" id="KW-0418">Kinase</keyword>
<comment type="catalytic activity">
    <reaction evidence="9">
        <text>L-seryl-[protein] + ATP = O-phospho-L-seryl-[protein] + ADP + H(+)</text>
        <dbReference type="Rhea" id="RHEA:17989"/>
        <dbReference type="Rhea" id="RHEA-COMP:9863"/>
        <dbReference type="Rhea" id="RHEA-COMP:11604"/>
        <dbReference type="ChEBI" id="CHEBI:15378"/>
        <dbReference type="ChEBI" id="CHEBI:29999"/>
        <dbReference type="ChEBI" id="CHEBI:30616"/>
        <dbReference type="ChEBI" id="CHEBI:83421"/>
        <dbReference type="ChEBI" id="CHEBI:456216"/>
        <dbReference type="EC" id="2.7.11.1"/>
    </reaction>
</comment>
<keyword evidence="12" id="KW-0812">Transmembrane</keyword>
<protein>
    <recommendedName>
        <fullName evidence="1">non-specific serine/threonine protein kinase</fullName>
        <ecNumber evidence="1">2.7.11.1</ecNumber>
    </recommendedName>
</protein>
<dbReference type="GO" id="GO:0045717">
    <property type="term" value="P:negative regulation of fatty acid biosynthetic process"/>
    <property type="evidence" value="ECO:0007669"/>
    <property type="project" value="UniProtKB-ARBA"/>
</dbReference>
<keyword evidence="12" id="KW-0472">Membrane</keyword>
<evidence type="ECO:0000256" key="10">
    <source>
        <dbReference type="PROSITE-ProRule" id="PRU10141"/>
    </source>
</evidence>
<dbReference type="OrthoDB" id="9762169at2"/>
<dbReference type="SMART" id="SM00220">
    <property type="entry name" value="S_TKc"/>
    <property type="match status" value="1"/>
</dbReference>
<reference evidence="15 16" key="1">
    <citation type="submission" date="2019-07" db="EMBL/GenBank/DDBJ databases">
        <title>Whole genome shotgun sequence of Actinotalea fermentans NBRC 105374.</title>
        <authorList>
            <person name="Hosoyama A."/>
            <person name="Uohara A."/>
            <person name="Ohji S."/>
            <person name="Ichikawa N."/>
        </authorList>
    </citation>
    <scope>NUCLEOTIDE SEQUENCE [LARGE SCALE GENOMIC DNA]</scope>
    <source>
        <strain evidence="15 16">NBRC 105374</strain>
    </source>
</reference>
<dbReference type="CDD" id="cd06577">
    <property type="entry name" value="PASTA_pknB"/>
    <property type="match status" value="4"/>
</dbReference>
<comment type="caution">
    <text evidence="15">The sequence shown here is derived from an EMBL/GenBank/DDBJ whole genome shotgun (WGS) entry which is preliminary data.</text>
</comment>
<keyword evidence="4" id="KW-0677">Repeat</keyword>
<keyword evidence="3" id="KW-0808">Transferase</keyword>
<dbReference type="InterPro" id="IPR017441">
    <property type="entry name" value="Protein_kinase_ATP_BS"/>
</dbReference>
<evidence type="ECO:0000256" key="5">
    <source>
        <dbReference type="ARBA" id="ARBA00022741"/>
    </source>
</evidence>
<sequence length="679" mass="71068">MVADAPRILGGRYEVGELIGRGGMAEVHIGHDTRLGRTVAVKILRSDLARDPSFQARFRREAQAAAALNHPAIVAVYDTGEDVSVEPSGAVSHVPFIVMEYVEGHTVRDILRDGAAVPIEEAVEITAGVLSALEYSHHAGIVHRDIKPANVMLTPAGAVKVMDFGIARAMADAAGTMTQTQAVIGTAQYLSPEQARGEAVDSRSDLYSTGCLLFELLTGRPPFVGDSPVAVAYQHAREVAQPPSAFASDVPEALDRITMKALAKDRNERYGSAAEFRADLEAALRGGHVSAPVVGALGAAALGAGAAAATQRFEPPAAATQVMQPTATPAAVAPAGAPGWAPLGTTTAPPAAGYGRAPVEPEDEEPRRPWVMWALIGVAVVAIIGIIWLLTKGNAAETPVEQVEVPDVVGRTEAEARDLLTEAGFEVKPVREPNAAEEGTVVSTDPEGGEMADPGTEVEVVISSGPDAVQIPVMTNFTREQAQQALLDLGFKAENISWPTKNSADVLKDQVVETDPPAGQFVDPTGPITVYLSSGLVDMVDLNGKTEAEARAILQDLNLVADVKYEDVDDPAQVGKVFDQSRPAGPVEQGATVTITVGQERQVEMTQVPTGLVGMKCQDALQALGSAQLNGDCRYANGDRANNPDIVKSTNPAGGQQVPVGTTVTLTVEPPASTPPEEP</sequence>
<dbReference type="PANTHER" id="PTHR43289">
    <property type="entry name" value="MITOGEN-ACTIVATED PROTEIN KINASE KINASE KINASE 20-RELATED"/>
    <property type="match status" value="1"/>
</dbReference>
<dbReference type="InterPro" id="IPR005543">
    <property type="entry name" value="PASTA_dom"/>
</dbReference>
<dbReference type="PROSITE" id="PS51178">
    <property type="entry name" value="PASTA"/>
    <property type="match status" value="3"/>
</dbReference>
<dbReference type="Pfam" id="PF03793">
    <property type="entry name" value="PASTA"/>
    <property type="match status" value="4"/>
</dbReference>
<dbReference type="GO" id="GO:0005524">
    <property type="term" value="F:ATP binding"/>
    <property type="evidence" value="ECO:0007669"/>
    <property type="project" value="UniProtKB-UniRule"/>
</dbReference>
<evidence type="ECO:0000256" key="2">
    <source>
        <dbReference type="ARBA" id="ARBA00022527"/>
    </source>
</evidence>
<dbReference type="SMART" id="SM00740">
    <property type="entry name" value="PASTA"/>
    <property type="match status" value="4"/>
</dbReference>
<evidence type="ECO:0000256" key="1">
    <source>
        <dbReference type="ARBA" id="ARBA00012513"/>
    </source>
</evidence>
<dbReference type="EMBL" id="BJYK01000013">
    <property type="protein sequence ID" value="GEN81502.1"/>
    <property type="molecule type" value="Genomic_DNA"/>
</dbReference>
<dbReference type="FunFam" id="1.10.510.10:FF:000021">
    <property type="entry name" value="Serine/threonine protein kinase"/>
    <property type="match status" value="1"/>
</dbReference>
<evidence type="ECO:0000256" key="4">
    <source>
        <dbReference type="ARBA" id="ARBA00022737"/>
    </source>
</evidence>
<keyword evidence="12" id="KW-1133">Transmembrane helix</keyword>
<evidence type="ECO:0000259" key="13">
    <source>
        <dbReference type="PROSITE" id="PS50011"/>
    </source>
</evidence>
<dbReference type="RefSeq" id="WP_146820044.1">
    <property type="nucleotide sequence ID" value="NZ_BJYK01000013.1"/>
</dbReference>
<dbReference type="InterPro" id="IPR000719">
    <property type="entry name" value="Prot_kinase_dom"/>
</dbReference>
<evidence type="ECO:0000313" key="16">
    <source>
        <dbReference type="Proteomes" id="UP000321484"/>
    </source>
</evidence>
<dbReference type="FunFam" id="3.30.200.20:FF:000035">
    <property type="entry name" value="Serine/threonine protein kinase Stk1"/>
    <property type="match status" value="1"/>
</dbReference>
<dbReference type="EC" id="2.7.11.1" evidence="1"/>
<keyword evidence="16" id="KW-1185">Reference proteome</keyword>
<evidence type="ECO:0000256" key="8">
    <source>
        <dbReference type="ARBA" id="ARBA00047899"/>
    </source>
</evidence>
<feature type="binding site" evidence="10">
    <location>
        <position position="42"/>
    </location>
    <ligand>
        <name>ATP</name>
        <dbReference type="ChEBI" id="CHEBI:30616"/>
    </ligand>
</feature>
<dbReference type="Gene3D" id="3.30.200.20">
    <property type="entry name" value="Phosphorylase Kinase, domain 1"/>
    <property type="match status" value="1"/>
</dbReference>
<dbReference type="InterPro" id="IPR011009">
    <property type="entry name" value="Kinase-like_dom_sf"/>
</dbReference>
<accession>A0A511Z228</accession>
<dbReference type="Pfam" id="PF00069">
    <property type="entry name" value="Pkinase"/>
    <property type="match status" value="1"/>
</dbReference>
<evidence type="ECO:0000259" key="14">
    <source>
        <dbReference type="PROSITE" id="PS51178"/>
    </source>
</evidence>
<evidence type="ECO:0000256" key="9">
    <source>
        <dbReference type="ARBA" id="ARBA00048679"/>
    </source>
</evidence>
<organism evidence="15 16">
    <name type="scientific">Actinotalea fermentans</name>
    <dbReference type="NCBI Taxonomy" id="43671"/>
    <lineage>
        <taxon>Bacteria</taxon>
        <taxon>Bacillati</taxon>
        <taxon>Actinomycetota</taxon>
        <taxon>Actinomycetes</taxon>
        <taxon>Micrococcales</taxon>
        <taxon>Cellulomonadaceae</taxon>
        <taxon>Actinotalea</taxon>
    </lineage>
</organism>
<dbReference type="InterPro" id="IPR008271">
    <property type="entry name" value="Ser/Thr_kinase_AS"/>
</dbReference>
<dbReference type="PROSITE" id="PS00108">
    <property type="entry name" value="PROTEIN_KINASE_ST"/>
    <property type="match status" value="1"/>
</dbReference>
<dbReference type="PANTHER" id="PTHR43289:SF6">
    <property type="entry name" value="SERINE_THREONINE-PROTEIN KINASE NEKL-3"/>
    <property type="match status" value="1"/>
</dbReference>
<evidence type="ECO:0000256" key="7">
    <source>
        <dbReference type="ARBA" id="ARBA00022840"/>
    </source>
</evidence>
<evidence type="ECO:0000256" key="12">
    <source>
        <dbReference type="SAM" id="Phobius"/>
    </source>
</evidence>
<feature type="domain" description="PASTA" evidence="14">
    <location>
        <begin position="599"/>
        <end position="670"/>
    </location>
</feature>
<name>A0A511Z228_9CELL</name>
<feature type="domain" description="PASTA" evidence="14">
    <location>
        <begin position="465"/>
        <end position="534"/>
    </location>
</feature>
<evidence type="ECO:0000313" key="15">
    <source>
        <dbReference type="EMBL" id="GEN81502.1"/>
    </source>
</evidence>
<dbReference type="Gene3D" id="1.10.510.10">
    <property type="entry name" value="Transferase(Phosphotransferase) domain 1"/>
    <property type="match status" value="1"/>
</dbReference>
<keyword evidence="7 10" id="KW-0067">ATP-binding</keyword>
<comment type="catalytic activity">
    <reaction evidence="8">
        <text>L-threonyl-[protein] + ATP = O-phospho-L-threonyl-[protein] + ADP + H(+)</text>
        <dbReference type="Rhea" id="RHEA:46608"/>
        <dbReference type="Rhea" id="RHEA-COMP:11060"/>
        <dbReference type="Rhea" id="RHEA-COMP:11605"/>
        <dbReference type="ChEBI" id="CHEBI:15378"/>
        <dbReference type="ChEBI" id="CHEBI:30013"/>
        <dbReference type="ChEBI" id="CHEBI:30616"/>
        <dbReference type="ChEBI" id="CHEBI:61977"/>
        <dbReference type="ChEBI" id="CHEBI:456216"/>
        <dbReference type="EC" id="2.7.11.1"/>
    </reaction>
</comment>
<dbReference type="GO" id="GO:0004674">
    <property type="term" value="F:protein serine/threonine kinase activity"/>
    <property type="evidence" value="ECO:0007669"/>
    <property type="project" value="UniProtKB-KW"/>
</dbReference>
<dbReference type="PROSITE" id="PS50011">
    <property type="entry name" value="PROTEIN_KINASE_DOM"/>
    <property type="match status" value="1"/>
</dbReference>
<proteinExistence type="predicted"/>
<feature type="domain" description="PASTA" evidence="14">
    <location>
        <begin position="399"/>
        <end position="464"/>
    </location>
</feature>
<evidence type="ECO:0000256" key="6">
    <source>
        <dbReference type="ARBA" id="ARBA00022777"/>
    </source>
</evidence>
<feature type="region of interest" description="Disordered" evidence="11">
    <location>
        <begin position="434"/>
        <end position="453"/>
    </location>
</feature>
<dbReference type="CDD" id="cd14014">
    <property type="entry name" value="STKc_PknB_like"/>
    <property type="match status" value="1"/>
</dbReference>
<dbReference type="NCBIfam" id="NF033483">
    <property type="entry name" value="PknB_PASTA_kin"/>
    <property type="match status" value="1"/>
</dbReference>